<dbReference type="Pfam" id="PF13620">
    <property type="entry name" value="CarboxypepD_reg"/>
    <property type="match status" value="1"/>
</dbReference>
<dbReference type="AlphaFoldDB" id="A0A2V3PKG7"/>
<dbReference type="InterPro" id="IPR021958">
    <property type="entry name" value="DUF3575"/>
</dbReference>
<evidence type="ECO:0000313" key="2">
    <source>
        <dbReference type="Proteomes" id="UP000247973"/>
    </source>
</evidence>
<keyword evidence="1" id="KW-0645">Protease</keyword>
<evidence type="ECO:0000313" key="1">
    <source>
        <dbReference type="EMBL" id="PXV59435.1"/>
    </source>
</evidence>
<dbReference type="Gene3D" id="2.60.40.1120">
    <property type="entry name" value="Carboxypeptidase-like, regulatory domain"/>
    <property type="match status" value="1"/>
</dbReference>
<keyword evidence="1" id="KW-0121">Carboxypeptidase</keyword>
<dbReference type="Pfam" id="PF12099">
    <property type="entry name" value="DUF3575"/>
    <property type="match status" value="1"/>
</dbReference>
<keyword evidence="1" id="KW-0378">Hydrolase</keyword>
<comment type="caution">
    <text evidence="1">The sequence shown here is derived from an EMBL/GenBank/DDBJ whole genome shotgun (WGS) entry which is preliminary data.</text>
</comment>
<dbReference type="EMBL" id="QICL01000035">
    <property type="protein sequence ID" value="PXV59435.1"/>
    <property type="molecule type" value="Genomic_DNA"/>
</dbReference>
<keyword evidence="2" id="KW-1185">Reference proteome</keyword>
<name>A0A2V3PKG7_9BACT</name>
<sequence>MQSYKKNQNPQILWSCKSGRIFLCLLLLSLSIVTVSAQKQTITFEDTKLTIGKVFQTIEQQTDFNIAYNRSKLNVSKEIQLSKKTAPLNEILLESLAGTDHTYKINGKHIVITAKSGKDKLLTQTLRGTVLDDETGKPVALADVAVAGKTDLKTKTDEQGHFSIENIPLGSQTVAITVDGYKSRERGAELTASKPADMQIMLKATEAAEPATRIEEAMPVTTDNDAQQEIPADTIRQEIIPVIRTIEPEMLPLKKHPVFAQKTNLLYWATTTINFGAEVYLAKKWTAEASIGYNPWELSGRSSLRHWLVQPELRYWTCQSFEGHFFGLHGLYGKFNVGDIPLINALKDYTYRGNMYGAGLSYGYHFPLKGKWGLELTLGLGYVHLDYDKYSCKDCLELEGSYKRNYWGPTKAGISLIYLLE</sequence>
<dbReference type="SUPFAM" id="SSF49464">
    <property type="entry name" value="Carboxypeptidase regulatory domain-like"/>
    <property type="match status" value="1"/>
</dbReference>
<dbReference type="RefSeq" id="WP_170120097.1">
    <property type="nucleotide sequence ID" value="NZ_QICL01000035.1"/>
</dbReference>
<accession>A0A2V3PKG7</accession>
<dbReference type="SUPFAM" id="SSF103515">
    <property type="entry name" value="Autotransporter"/>
    <property type="match status" value="1"/>
</dbReference>
<reference evidence="1 2" key="1">
    <citation type="submission" date="2018-03" db="EMBL/GenBank/DDBJ databases">
        <title>Genomic Encyclopedia of Archaeal and Bacterial Type Strains, Phase II (KMG-II): from individual species to whole genera.</title>
        <authorList>
            <person name="Goeker M."/>
        </authorList>
    </citation>
    <scope>NUCLEOTIDE SEQUENCE [LARGE SCALE GENOMIC DNA]</scope>
    <source>
        <strain evidence="1 2">DSM 100214</strain>
    </source>
</reference>
<dbReference type="InterPro" id="IPR036709">
    <property type="entry name" value="Autotransporte_beta_dom_sf"/>
</dbReference>
<gene>
    <name evidence="1" type="ORF">CLV62_1357</name>
</gene>
<dbReference type="Gene3D" id="2.40.128.130">
    <property type="entry name" value="Autotransporter beta-domain"/>
    <property type="match status" value="1"/>
</dbReference>
<dbReference type="GO" id="GO:0004180">
    <property type="term" value="F:carboxypeptidase activity"/>
    <property type="evidence" value="ECO:0007669"/>
    <property type="project" value="UniProtKB-KW"/>
</dbReference>
<dbReference type="InterPro" id="IPR008969">
    <property type="entry name" value="CarboxyPept-like_regulatory"/>
</dbReference>
<dbReference type="Proteomes" id="UP000247973">
    <property type="component" value="Unassembled WGS sequence"/>
</dbReference>
<organism evidence="1 2">
    <name type="scientific">Dysgonomonas alginatilytica</name>
    <dbReference type="NCBI Taxonomy" id="1605892"/>
    <lineage>
        <taxon>Bacteria</taxon>
        <taxon>Pseudomonadati</taxon>
        <taxon>Bacteroidota</taxon>
        <taxon>Bacteroidia</taxon>
        <taxon>Bacteroidales</taxon>
        <taxon>Dysgonomonadaceae</taxon>
        <taxon>Dysgonomonas</taxon>
    </lineage>
</organism>
<protein>
    <submittedName>
        <fullName evidence="1">Carboxypeptidase family protein</fullName>
    </submittedName>
</protein>
<proteinExistence type="predicted"/>